<comment type="similarity">
    <text evidence="1">Belongs to the isochorismatase family.</text>
</comment>
<dbReference type="InterPro" id="IPR036380">
    <property type="entry name" value="Isochorismatase-like_sf"/>
</dbReference>
<dbReference type="InterPro" id="IPR050272">
    <property type="entry name" value="Isochorismatase-like_hydrls"/>
</dbReference>
<evidence type="ECO:0000256" key="2">
    <source>
        <dbReference type="ARBA" id="ARBA00022801"/>
    </source>
</evidence>
<dbReference type="Gene3D" id="3.40.50.850">
    <property type="entry name" value="Isochorismatase-like"/>
    <property type="match status" value="1"/>
</dbReference>
<dbReference type="EMBL" id="WJXB01000007">
    <property type="protein sequence ID" value="MRN54988.1"/>
    <property type="molecule type" value="Genomic_DNA"/>
</dbReference>
<name>A0A7X2H7Q2_9BACL</name>
<gene>
    <name evidence="4" type="ORF">GJB61_18575</name>
</gene>
<comment type="caution">
    <text evidence="4">The sequence shown here is derived from an EMBL/GenBank/DDBJ whole genome shotgun (WGS) entry which is preliminary data.</text>
</comment>
<protein>
    <submittedName>
        <fullName evidence="4">Isochorismatase family protein</fullName>
    </submittedName>
</protein>
<dbReference type="InterPro" id="IPR000868">
    <property type="entry name" value="Isochorismatase-like_dom"/>
</dbReference>
<reference evidence="4 5" key="1">
    <citation type="submission" date="2019-11" db="EMBL/GenBank/DDBJ databases">
        <title>Paenibacillus monticola sp. nov., a novel PGPR strain isolated from mountain sample in China.</title>
        <authorList>
            <person name="Zhao Q."/>
            <person name="Li H.-P."/>
            <person name="Zhang J.-L."/>
        </authorList>
    </citation>
    <scope>NUCLEOTIDE SEQUENCE [LARGE SCALE GENOMIC DNA]</scope>
    <source>
        <strain evidence="4 5">LC-T2</strain>
    </source>
</reference>
<proteinExistence type="inferred from homology"/>
<dbReference type="SUPFAM" id="SSF52499">
    <property type="entry name" value="Isochorismatase-like hydrolases"/>
    <property type="match status" value="1"/>
</dbReference>
<organism evidence="4 5">
    <name type="scientific">Paenibacillus monticola</name>
    <dbReference type="NCBI Taxonomy" id="2666075"/>
    <lineage>
        <taxon>Bacteria</taxon>
        <taxon>Bacillati</taxon>
        <taxon>Bacillota</taxon>
        <taxon>Bacilli</taxon>
        <taxon>Bacillales</taxon>
        <taxon>Paenibacillaceae</taxon>
        <taxon>Paenibacillus</taxon>
    </lineage>
</organism>
<dbReference type="Proteomes" id="UP000463051">
    <property type="component" value="Unassembled WGS sequence"/>
</dbReference>
<accession>A0A7X2H7Q2</accession>
<dbReference type="PANTHER" id="PTHR43540">
    <property type="entry name" value="PEROXYUREIDOACRYLATE/UREIDOACRYLATE AMIDOHYDROLASE-RELATED"/>
    <property type="match status" value="1"/>
</dbReference>
<feature type="domain" description="Isochorismatase-like" evidence="3">
    <location>
        <begin position="8"/>
        <end position="181"/>
    </location>
</feature>
<evidence type="ECO:0000259" key="3">
    <source>
        <dbReference type="Pfam" id="PF00857"/>
    </source>
</evidence>
<keyword evidence="5" id="KW-1185">Reference proteome</keyword>
<dbReference type="AlphaFoldDB" id="A0A7X2H7Q2"/>
<evidence type="ECO:0000313" key="5">
    <source>
        <dbReference type="Proteomes" id="UP000463051"/>
    </source>
</evidence>
<dbReference type="Pfam" id="PF00857">
    <property type="entry name" value="Isochorismatase"/>
    <property type="match status" value="1"/>
</dbReference>
<dbReference type="GO" id="GO:0016787">
    <property type="term" value="F:hydrolase activity"/>
    <property type="evidence" value="ECO:0007669"/>
    <property type="project" value="UniProtKB-KW"/>
</dbReference>
<dbReference type="CDD" id="cd00431">
    <property type="entry name" value="cysteine_hydrolases"/>
    <property type="match status" value="1"/>
</dbReference>
<dbReference type="PANTHER" id="PTHR43540:SF7">
    <property type="entry name" value="ISOCHORISMATASE FAMILY PROTEIN YECD"/>
    <property type="match status" value="1"/>
</dbReference>
<evidence type="ECO:0000313" key="4">
    <source>
        <dbReference type="EMBL" id="MRN54988.1"/>
    </source>
</evidence>
<keyword evidence="2" id="KW-0378">Hydrolase</keyword>
<dbReference type="RefSeq" id="WP_154120505.1">
    <property type="nucleotide sequence ID" value="NZ_WJXB01000007.1"/>
</dbReference>
<sequence length="188" mass="20555">MANHQNNTTLLVMDMQNIIVSIYAKQEGDLLPFQRAVEAARKHDIPVIFIGVAVREEVQISPRNKMFGKKAGNSGKTAQDTSMQIHDSVQPLSGEPVVDKFRVSAFSGSELETLLHTRGIDTLILSGIATSGVVLSTLCEAADKDFAITVLSDACLDADPEVHRVLNEKVFPRHAEVLTVDAWMETLV</sequence>
<evidence type="ECO:0000256" key="1">
    <source>
        <dbReference type="ARBA" id="ARBA00006336"/>
    </source>
</evidence>